<dbReference type="EMBL" id="PGCI01000545">
    <property type="protein sequence ID" value="PLW25354.1"/>
    <property type="molecule type" value="Genomic_DNA"/>
</dbReference>
<feature type="non-terminal residue" evidence="2">
    <location>
        <position position="83"/>
    </location>
</feature>
<name>A0A2N5TIM7_9BASI</name>
<evidence type="ECO:0000313" key="2">
    <source>
        <dbReference type="EMBL" id="PLW25354.1"/>
    </source>
</evidence>
<reference evidence="2 3" key="1">
    <citation type="submission" date="2017-11" db="EMBL/GenBank/DDBJ databases">
        <title>De novo assembly and phasing of dikaryotic genomes from two isolates of Puccinia coronata f. sp. avenae, the causal agent of oat crown rust.</title>
        <authorList>
            <person name="Miller M.E."/>
            <person name="Zhang Y."/>
            <person name="Omidvar V."/>
            <person name="Sperschneider J."/>
            <person name="Schwessinger B."/>
            <person name="Raley C."/>
            <person name="Palmer J.M."/>
            <person name="Garnica D."/>
            <person name="Upadhyaya N."/>
            <person name="Rathjen J."/>
            <person name="Taylor J.M."/>
            <person name="Park R.F."/>
            <person name="Dodds P.N."/>
            <person name="Hirsch C.D."/>
            <person name="Kianian S.F."/>
            <person name="Figueroa M."/>
        </authorList>
    </citation>
    <scope>NUCLEOTIDE SEQUENCE [LARGE SCALE GENOMIC DNA]</scope>
    <source>
        <strain evidence="2">12SD80</strain>
    </source>
</reference>
<feature type="region of interest" description="Disordered" evidence="1">
    <location>
        <begin position="1"/>
        <end position="32"/>
    </location>
</feature>
<sequence>MVELPWPDAHRPSPPPSFCRRPHQHAPLRLSQRVRPPVLQRCNQTPSHLLSPLINHPRPCRLLCLLRLLPLPGAQPGSGMSLT</sequence>
<evidence type="ECO:0000256" key="1">
    <source>
        <dbReference type="SAM" id="MobiDB-lite"/>
    </source>
</evidence>
<gene>
    <name evidence="2" type="ORF">PCASD_25556</name>
</gene>
<proteinExistence type="predicted"/>
<protein>
    <submittedName>
        <fullName evidence="2">Uncharacterized protein</fullName>
    </submittedName>
</protein>
<accession>A0A2N5TIM7</accession>
<evidence type="ECO:0000313" key="3">
    <source>
        <dbReference type="Proteomes" id="UP000235392"/>
    </source>
</evidence>
<dbReference type="Proteomes" id="UP000235392">
    <property type="component" value="Unassembled WGS sequence"/>
</dbReference>
<dbReference type="AlphaFoldDB" id="A0A2N5TIM7"/>
<organism evidence="2 3">
    <name type="scientific">Puccinia coronata f. sp. avenae</name>
    <dbReference type="NCBI Taxonomy" id="200324"/>
    <lineage>
        <taxon>Eukaryota</taxon>
        <taxon>Fungi</taxon>
        <taxon>Dikarya</taxon>
        <taxon>Basidiomycota</taxon>
        <taxon>Pucciniomycotina</taxon>
        <taxon>Pucciniomycetes</taxon>
        <taxon>Pucciniales</taxon>
        <taxon>Pucciniaceae</taxon>
        <taxon>Puccinia</taxon>
    </lineage>
</organism>
<comment type="caution">
    <text evidence="2">The sequence shown here is derived from an EMBL/GenBank/DDBJ whole genome shotgun (WGS) entry which is preliminary data.</text>
</comment>